<sequence>MIGRKKPSSTSPRSRLTVMRPPDADCYEEDVVVVDPVAPDAGVDEEAGGDVVVVAGAVDSFFSGDLVAVVSPPLLDGGLSLSE</sequence>
<dbReference type="AlphaFoldDB" id="A0A0S4LGI8"/>
<proteinExistence type="predicted"/>
<dbReference type="Proteomes" id="UP000199032">
    <property type="component" value="Unassembled WGS sequence"/>
</dbReference>
<protein>
    <submittedName>
        <fullName evidence="2">Uncharacterized protein</fullName>
    </submittedName>
</protein>
<evidence type="ECO:0000313" key="3">
    <source>
        <dbReference type="Proteomes" id="UP000199032"/>
    </source>
</evidence>
<dbReference type="RefSeq" id="WP_245631060.1">
    <property type="nucleotide sequence ID" value="NZ_CZQA01000009.1"/>
</dbReference>
<feature type="region of interest" description="Disordered" evidence="1">
    <location>
        <begin position="1"/>
        <end position="20"/>
    </location>
</feature>
<reference evidence="2 3" key="1">
    <citation type="submission" date="2015-10" db="EMBL/GenBank/DDBJ databases">
        <authorList>
            <person name="Gilbert D.G."/>
        </authorList>
    </citation>
    <scope>NUCLEOTIDE SEQUENCE [LARGE SCALE GENOMIC DNA]</scope>
    <source>
        <strain evidence="2">COMA1</strain>
    </source>
</reference>
<name>A0A0S4LGI8_9BACT</name>
<evidence type="ECO:0000256" key="1">
    <source>
        <dbReference type="SAM" id="MobiDB-lite"/>
    </source>
</evidence>
<dbReference type="EMBL" id="CZQA01000009">
    <property type="protein sequence ID" value="CUS36351.1"/>
    <property type="molecule type" value="Genomic_DNA"/>
</dbReference>
<accession>A0A0S4LGI8</accession>
<organism evidence="2 3">
    <name type="scientific">Candidatus Nitrospira nitrosa</name>
    <dbReference type="NCBI Taxonomy" id="1742972"/>
    <lineage>
        <taxon>Bacteria</taxon>
        <taxon>Pseudomonadati</taxon>
        <taxon>Nitrospirota</taxon>
        <taxon>Nitrospiria</taxon>
        <taxon>Nitrospirales</taxon>
        <taxon>Nitrospiraceae</taxon>
        <taxon>Nitrospira</taxon>
    </lineage>
</organism>
<evidence type="ECO:0000313" key="2">
    <source>
        <dbReference type="EMBL" id="CUS36351.1"/>
    </source>
</evidence>
<keyword evidence="3" id="KW-1185">Reference proteome</keyword>
<gene>
    <name evidence="2" type="ORF">COMA1_30005</name>
</gene>